<keyword evidence="1" id="KW-0238">DNA-binding</keyword>
<dbReference type="SMART" id="SM00382">
    <property type="entry name" value="AAA"/>
    <property type="match status" value="1"/>
</dbReference>
<dbReference type="AlphaFoldDB" id="A0A2S9SR53"/>
<dbReference type="SUPFAM" id="SSF46785">
    <property type="entry name" value="Winged helix' DNA-binding domain"/>
    <property type="match status" value="1"/>
</dbReference>
<dbReference type="Proteomes" id="UP000239065">
    <property type="component" value="Unassembled WGS sequence"/>
</dbReference>
<dbReference type="InterPro" id="IPR041682">
    <property type="entry name" value="AAA_14"/>
</dbReference>
<organism evidence="3 4">
    <name type="scientific">Aliarcobacter cryaerophilus</name>
    <dbReference type="NCBI Taxonomy" id="28198"/>
    <lineage>
        <taxon>Bacteria</taxon>
        <taxon>Pseudomonadati</taxon>
        <taxon>Campylobacterota</taxon>
        <taxon>Epsilonproteobacteria</taxon>
        <taxon>Campylobacterales</taxon>
        <taxon>Arcobacteraceae</taxon>
        <taxon>Aliarcobacter</taxon>
    </lineage>
</organism>
<dbReference type="InterPro" id="IPR003593">
    <property type="entry name" value="AAA+_ATPase"/>
</dbReference>
<name>A0A2S9SR53_9BACT</name>
<sequence length="406" mass="47424">MNLQILFEEQTKLLNKINLEKKRYLYEKINWNLKSIGILGQRGLGKTTMMLQYIKENFSQTNNALYISLDNPYMQSLSLFEFAKEFEQLGGEVLFVDEVHKYENWSTHIKNIYDALTLRVVFSGSSILQISQQNSDLSRRSIIYTLENLSFREYLELCDIYKFDSFCLEDILKNHQSIATDITKHIKPLMHFKEYLQYGAYPFILEDKDSYHQKIVQMINLILETDLPYINNIDISQIVKLKKLLYLLATNVPFIPNITDIAKATNISRPKVYDYLEYLERAKVINSLKSKEKGYNIMAKPEKLFMQNTNISYAITSTIDIGSAREAFFVNQIKNALFSQTRLLDDRIFGAKKGDFLVDDKYTFEVGGKNKDFSQIKDVENSFLAIDDIEIGYKAKIPLWMFGFLY</sequence>
<dbReference type="InterPro" id="IPR036390">
    <property type="entry name" value="WH_DNA-bd_sf"/>
</dbReference>
<dbReference type="Gene3D" id="1.10.10.10">
    <property type="entry name" value="Winged helix-like DNA-binding domain superfamily/Winged helix DNA-binding domain"/>
    <property type="match status" value="1"/>
</dbReference>
<dbReference type="InterPro" id="IPR027417">
    <property type="entry name" value="P-loop_NTPase"/>
</dbReference>
<dbReference type="Pfam" id="PF13173">
    <property type="entry name" value="AAA_14"/>
    <property type="match status" value="1"/>
</dbReference>
<gene>
    <name evidence="3" type="ORF">CJ669_00480</name>
</gene>
<dbReference type="PANTHER" id="PTHR42990">
    <property type="entry name" value="ATPASE"/>
    <property type="match status" value="1"/>
</dbReference>
<dbReference type="GO" id="GO:0003677">
    <property type="term" value="F:DNA binding"/>
    <property type="evidence" value="ECO:0007669"/>
    <property type="project" value="UniProtKB-KW"/>
</dbReference>
<dbReference type="InterPro" id="IPR036388">
    <property type="entry name" value="WH-like_DNA-bd_sf"/>
</dbReference>
<evidence type="ECO:0000313" key="3">
    <source>
        <dbReference type="EMBL" id="PRM89009.1"/>
    </source>
</evidence>
<evidence type="ECO:0000256" key="1">
    <source>
        <dbReference type="ARBA" id="ARBA00023125"/>
    </source>
</evidence>
<comment type="caution">
    <text evidence="3">The sequence shown here is derived from an EMBL/GenBank/DDBJ whole genome shotgun (WGS) entry which is preliminary data.</text>
</comment>
<protein>
    <submittedName>
        <fullName evidence="3">AAA family ATPase</fullName>
    </submittedName>
</protein>
<dbReference type="SUPFAM" id="SSF52540">
    <property type="entry name" value="P-loop containing nucleoside triphosphate hydrolases"/>
    <property type="match status" value="1"/>
</dbReference>
<dbReference type="EMBL" id="NXGJ01000001">
    <property type="protein sequence ID" value="PRM89009.1"/>
    <property type="molecule type" value="Genomic_DNA"/>
</dbReference>
<evidence type="ECO:0000313" key="4">
    <source>
        <dbReference type="Proteomes" id="UP000239065"/>
    </source>
</evidence>
<dbReference type="Gene3D" id="3.40.50.300">
    <property type="entry name" value="P-loop containing nucleotide triphosphate hydrolases"/>
    <property type="match status" value="1"/>
</dbReference>
<evidence type="ECO:0000259" key="2">
    <source>
        <dbReference type="SMART" id="SM00382"/>
    </source>
</evidence>
<proteinExistence type="predicted"/>
<dbReference type="RefSeq" id="WP_105908238.1">
    <property type="nucleotide sequence ID" value="NZ_JAMXEK010000001.1"/>
</dbReference>
<feature type="domain" description="AAA+ ATPase" evidence="2">
    <location>
        <begin position="32"/>
        <end position="159"/>
    </location>
</feature>
<reference evidence="3 4" key="1">
    <citation type="submission" date="2017-09" db="EMBL/GenBank/DDBJ databases">
        <title>Reassesment of A. cryaerophilus.</title>
        <authorList>
            <person name="Perez-Cataluna A."/>
            <person name="Collado L."/>
            <person name="Salgado O."/>
            <person name="Lefinanco V."/>
            <person name="Figueras M.J."/>
        </authorList>
    </citation>
    <scope>NUCLEOTIDE SEQUENCE [LARGE SCALE GENOMIC DNA]</scope>
    <source>
        <strain evidence="3 4">LMG 9861</strain>
    </source>
</reference>
<accession>A0A2S9SR53</accession>
<dbReference type="PANTHER" id="PTHR42990:SF1">
    <property type="entry name" value="AAA+ ATPASE DOMAIN-CONTAINING PROTEIN"/>
    <property type="match status" value="1"/>
</dbReference>